<accession>A0ABX8ZII4</accession>
<sequence length="145" mass="15610">MGSGRAITQDQLDRLFTAALEAAIGRVEKDGHFHPLVFELRPGGTIQAVAVLETGVTDTSRGPADRMGQLLKPRAQDGRIEASAIVRMRQQERALEVRLRAPNYSADIGVPFTLETSGLVKRQRRVVLGAFSAEPAGNDVFGGDA</sequence>
<dbReference type="EMBL" id="CP081295">
    <property type="protein sequence ID" value="QZD88810.1"/>
    <property type="molecule type" value="Genomic_DNA"/>
</dbReference>
<name>A0ABX8ZII4_9SPHN</name>
<evidence type="ECO:0000313" key="2">
    <source>
        <dbReference type="Proteomes" id="UP000824281"/>
    </source>
</evidence>
<proteinExistence type="predicted"/>
<organism evidence="1 2">
    <name type="scientific">Qipengyuania aurantiaca</name>
    <dbReference type="NCBI Taxonomy" id="2867233"/>
    <lineage>
        <taxon>Bacteria</taxon>
        <taxon>Pseudomonadati</taxon>
        <taxon>Pseudomonadota</taxon>
        <taxon>Alphaproteobacteria</taxon>
        <taxon>Sphingomonadales</taxon>
        <taxon>Erythrobacteraceae</taxon>
        <taxon>Qipengyuania</taxon>
    </lineage>
</organism>
<reference evidence="1 2" key="1">
    <citation type="submission" date="2021-08" db="EMBL/GenBank/DDBJ databases">
        <title>Comparative Genomics Analysis of the Genus Qipengyuania Reveals Extensive Genetic Diversity and Metabolic Versatility, Including the Description of Fifteen Novel Species.</title>
        <authorList>
            <person name="Liu Y."/>
        </authorList>
    </citation>
    <scope>NUCLEOTIDE SEQUENCE [LARGE SCALE GENOMIC DNA]</scope>
    <source>
        <strain evidence="1 2">1NDH13</strain>
    </source>
</reference>
<evidence type="ECO:0000313" key="1">
    <source>
        <dbReference type="EMBL" id="QZD88810.1"/>
    </source>
</evidence>
<protein>
    <submittedName>
        <fullName evidence="1">Uncharacterized protein</fullName>
    </submittedName>
</protein>
<dbReference type="Proteomes" id="UP000824281">
    <property type="component" value="Chromosome"/>
</dbReference>
<gene>
    <name evidence="1" type="ORF">K3148_08025</name>
</gene>
<dbReference type="RefSeq" id="WP_221424320.1">
    <property type="nucleotide sequence ID" value="NZ_CP081295.1"/>
</dbReference>
<keyword evidence="2" id="KW-1185">Reference proteome</keyword>